<evidence type="ECO:0000313" key="2">
    <source>
        <dbReference type="EMBL" id="MDP9887107.1"/>
    </source>
</evidence>
<dbReference type="EMBL" id="JAUSRE010000003">
    <property type="protein sequence ID" value="MDP9887107.1"/>
    <property type="molecule type" value="Genomic_DNA"/>
</dbReference>
<dbReference type="RefSeq" id="WP_307304273.1">
    <property type="nucleotide sequence ID" value="NZ_JAUSRE010000003.1"/>
</dbReference>
<dbReference type="Proteomes" id="UP001226577">
    <property type="component" value="Unassembled WGS sequence"/>
</dbReference>
<evidence type="ECO:0000259" key="1">
    <source>
        <dbReference type="Pfam" id="PF13400"/>
    </source>
</evidence>
<sequence>MRRMKKTGSERGVVAPLTALVMVFLLGMAAFAVDVATMYSEHAQLQNGADASALAIAKECAKSATPCAANQSAAAVGYANGNALDAHSNVLSAIADASAATVDVTLQSQDPDGGNHFSLQFARAIGIPTADIQASASAKWTYPSSGKGFPLAFSQSCWNLGPATPAGGDVQKITWKPGTPSCTNASGLTVPGGWGWLDDASTDPCTAVTSIGDFTTSNPGNNPPTTCQTILQGWKDTLLAGGTVKVTFPIFDTASGSGNTGVFHIVGYATFSIWGWHFGNAAGPYEFRDTATDPGMNATLACSGGNDRCIIGQFVEYSTSGGGGGGADFGTDSVSLIK</sequence>
<proteinExistence type="predicted"/>
<accession>A0ABT9RPF0</accession>
<dbReference type="InterPro" id="IPR028087">
    <property type="entry name" value="Tad_N"/>
</dbReference>
<evidence type="ECO:0000313" key="3">
    <source>
        <dbReference type="Proteomes" id="UP001226577"/>
    </source>
</evidence>
<name>A0ABT9RPF0_9MICC</name>
<keyword evidence="3" id="KW-1185">Reference proteome</keyword>
<reference evidence="2 3" key="1">
    <citation type="submission" date="2023-07" db="EMBL/GenBank/DDBJ databases">
        <title>Sorghum-associated microbial communities from plants grown in Nebraska, USA.</title>
        <authorList>
            <person name="Schachtman D."/>
        </authorList>
    </citation>
    <scope>NUCLEOTIDE SEQUENCE [LARGE SCALE GENOMIC DNA]</scope>
    <source>
        <strain evidence="2 3">CC222</strain>
    </source>
</reference>
<gene>
    <name evidence="2" type="ORF">J2X98_000678</name>
</gene>
<organism evidence="2 3">
    <name type="scientific">Pseudarthrobacter enclensis</name>
    <dbReference type="NCBI Taxonomy" id="993070"/>
    <lineage>
        <taxon>Bacteria</taxon>
        <taxon>Bacillati</taxon>
        <taxon>Actinomycetota</taxon>
        <taxon>Actinomycetes</taxon>
        <taxon>Micrococcales</taxon>
        <taxon>Micrococcaceae</taxon>
        <taxon>Pseudarthrobacter</taxon>
    </lineage>
</organism>
<comment type="caution">
    <text evidence="2">The sequence shown here is derived from an EMBL/GenBank/DDBJ whole genome shotgun (WGS) entry which is preliminary data.</text>
</comment>
<dbReference type="Pfam" id="PF13400">
    <property type="entry name" value="Tad"/>
    <property type="match status" value="1"/>
</dbReference>
<feature type="domain" description="Putative Flp pilus-assembly TadG-like N-terminal" evidence="1">
    <location>
        <begin position="12"/>
        <end position="55"/>
    </location>
</feature>
<protein>
    <submittedName>
        <fullName evidence="2">Flp pilus assembly protein TadG</fullName>
    </submittedName>
</protein>